<feature type="domain" description="Ionotropic glutamate receptor L-glutamate and glycine-binding" evidence="15">
    <location>
        <begin position="178"/>
        <end position="270"/>
    </location>
</feature>
<evidence type="ECO:0000256" key="5">
    <source>
        <dbReference type="ARBA" id="ARBA00022692"/>
    </source>
</evidence>
<keyword evidence="12" id="KW-0407">Ion channel</keyword>
<protein>
    <submittedName>
        <fullName evidence="16">Uncharacterized protein</fullName>
    </submittedName>
</protein>
<evidence type="ECO:0000256" key="3">
    <source>
        <dbReference type="ARBA" id="ARBA00022448"/>
    </source>
</evidence>
<keyword evidence="11" id="KW-1071">Ligand-gated ion channel</keyword>
<dbReference type="OrthoDB" id="5984008at2759"/>
<dbReference type="GO" id="GO:0015276">
    <property type="term" value="F:ligand-gated monoatomic ion channel activity"/>
    <property type="evidence" value="ECO:0007669"/>
    <property type="project" value="InterPro"/>
</dbReference>
<evidence type="ECO:0000256" key="9">
    <source>
        <dbReference type="ARBA" id="ARBA00023170"/>
    </source>
</evidence>
<evidence type="ECO:0000256" key="6">
    <source>
        <dbReference type="ARBA" id="ARBA00022989"/>
    </source>
</evidence>
<name>A0A834I095_RHYFE</name>
<dbReference type="GO" id="GO:0005886">
    <property type="term" value="C:plasma membrane"/>
    <property type="evidence" value="ECO:0007669"/>
    <property type="project" value="UniProtKB-SubCell"/>
</dbReference>
<keyword evidence="8 13" id="KW-0472">Membrane</keyword>
<evidence type="ECO:0000313" key="16">
    <source>
        <dbReference type="EMBL" id="KAF7272015.1"/>
    </source>
</evidence>
<dbReference type="PANTHER" id="PTHR42643">
    <property type="entry name" value="IONOTROPIC RECEPTOR 20A-RELATED"/>
    <property type="match status" value="1"/>
</dbReference>
<evidence type="ECO:0000256" key="10">
    <source>
        <dbReference type="ARBA" id="ARBA00023180"/>
    </source>
</evidence>
<dbReference type="EMBL" id="JAACXV010013869">
    <property type="protein sequence ID" value="KAF7272015.1"/>
    <property type="molecule type" value="Genomic_DNA"/>
</dbReference>
<evidence type="ECO:0000256" key="8">
    <source>
        <dbReference type="ARBA" id="ARBA00023136"/>
    </source>
</evidence>
<sequence length="625" mass="73442">MINIDDNIDEPDVNGTENSLIMAREHGCKMYIIFLENGQLVKKLLKFGDKYRLFDTNSKYIILYDHVLFQKDTFYIWKRLINVIFIKKYESKNKVYLKNKSIWFEITTVPYPMNAEGILVPRRLDIWTNNKFRKDPDFFKDKTLNLKNETLKVVTFAHIPGTVKTNKSLDQRIRALFQSKTNQFYSGTEVEILKTVSQYMNFHCNVYEAENADIELWGNQMFDNNYTGLLGEMLNRKADIALGDLYYVPFVLYIMDLTIPYNTECLTFLTPESLTDISWKTLILPFSPLMWALVVLCLLISSSIFHYLAKFHLCIHRAESDKGKRTEKHEQESKIFKKQLFNNLSLCSQIKKVDPNTKYALLREQYIEIKDRDGLYQFSELTNSLLYTYSMLLLVSLPKLPIGWSLRVLTGWYWLYCLLVVVTYRASMTAILSRPMPRFQKNSSKYTDHNNTSDIRSLIQTDRNLHIMKDCIINMPVSLGLQKNSPLRFRMDKLIRRVVEGGLVQKWLDDVMQKILRDKVEPKPDAKALMSFRKFYGAVVVLVIGYVVVEKKMNRLSSDCHKFFSEEILNSMFSKNIFTVLDFLRTENRYLERISSLTFPEINAVKKQLIQSFSCQQESIELIRY</sequence>
<dbReference type="Gene3D" id="3.40.190.10">
    <property type="entry name" value="Periplasmic binding protein-like II"/>
    <property type="match status" value="1"/>
</dbReference>
<proteinExistence type="inferred from homology"/>
<dbReference type="GO" id="GO:0050906">
    <property type="term" value="P:detection of stimulus involved in sensory perception"/>
    <property type="evidence" value="ECO:0007669"/>
    <property type="project" value="UniProtKB-ARBA"/>
</dbReference>
<reference evidence="16" key="1">
    <citation type="submission" date="2020-08" db="EMBL/GenBank/DDBJ databases">
        <title>Genome sequencing and assembly of the red palm weevil Rhynchophorus ferrugineus.</title>
        <authorList>
            <person name="Dias G.B."/>
            <person name="Bergman C.M."/>
            <person name="Manee M."/>
        </authorList>
    </citation>
    <scope>NUCLEOTIDE SEQUENCE</scope>
    <source>
        <strain evidence="16">AA-2017</strain>
        <tissue evidence="16">Whole larva</tissue>
    </source>
</reference>
<keyword evidence="9" id="KW-0675">Receptor</keyword>
<gene>
    <name evidence="16" type="ORF">GWI33_015156</name>
</gene>
<evidence type="ECO:0000256" key="7">
    <source>
        <dbReference type="ARBA" id="ARBA00023065"/>
    </source>
</evidence>
<dbReference type="Pfam" id="PF10613">
    <property type="entry name" value="Lig_chan-Glu_bd"/>
    <property type="match status" value="1"/>
</dbReference>
<dbReference type="SUPFAM" id="SSF53850">
    <property type="entry name" value="Periplasmic binding protein-like II"/>
    <property type="match status" value="1"/>
</dbReference>
<evidence type="ECO:0000256" key="12">
    <source>
        <dbReference type="ARBA" id="ARBA00023303"/>
    </source>
</evidence>
<dbReference type="Pfam" id="PF00060">
    <property type="entry name" value="Lig_chan"/>
    <property type="match status" value="1"/>
</dbReference>
<organism evidence="16 17">
    <name type="scientific">Rhynchophorus ferrugineus</name>
    <name type="common">Red palm weevil</name>
    <name type="synonym">Curculio ferrugineus</name>
    <dbReference type="NCBI Taxonomy" id="354439"/>
    <lineage>
        <taxon>Eukaryota</taxon>
        <taxon>Metazoa</taxon>
        <taxon>Ecdysozoa</taxon>
        <taxon>Arthropoda</taxon>
        <taxon>Hexapoda</taxon>
        <taxon>Insecta</taxon>
        <taxon>Pterygota</taxon>
        <taxon>Neoptera</taxon>
        <taxon>Endopterygota</taxon>
        <taxon>Coleoptera</taxon>
        <taxon>Polyphaga</taxon>
        <taxon>Cucujiformia</taxon>
        <taxon>Curculionidae</taxon>
        <taxon>Dryophthorinae</taxon>
        <taxon>Rhynchophorus</taxon>
    </lineage>
</organism>
<keyword evidence="5 13" id="KW-0812">Transmembrane</keyword>
<evidence type="ECO:0000256" key="2">
    <source>
        <dbReference type="ARBA" id="ARBA00008685"/>
    </source>
</evidence>
<dbReference type="InterPro" id="IPR001320">
    <property type="entry name" value="Iontro_rcpt_C"/>
</dbReference>
<evidence type="ECO:0000313" key="17">
    <source>
        <dbReference type="Proteomes" id="UP000625711"/>
    </source>
</evidence>
<keyword evidence="10" id="KW-0325">Glycoprotein</keyword>
<evidence type="ECO:0000256" key="13">
    <source>
        <dbReference type="SAM" id="Phobius"/>
    </source>
</evidence>
<dbReference type="PANTHER" id="PTHR42643:SF35">
    <property type="entry name" value="IONOTROPIC RECEPTOR 68A, ISOFORM A"/>
    <property type="match status" value="1"/>
</dbReference>
<keyword evidence="17" id="KW-1185">Reference proteome</keyword>
<keyword evidence="7" id="KW-0406">Ion transport</keyword>
<comment type="caution">
    <text evidence="16">The sequence shown here is derived from an EMBL/GenBank/DDBJ whole genome shotgun (WGS) entry which is preliminary data.</text>
</comment>
<keyword evidence="4" id="KW-1003">Cell membrane</keyword>
<evidence type="ECO:0000259" key="15">
    <source>
        <dbReference type="Pfam" id="PF10613"/>
    </source>
</evidence>
<evidence type="ECO:0000256" key="11">
    <source>
        <dbReference type="ARBA" id="ARBA00023286"/>
    </source>
</evidence>
<feature type="domain" description="Ionotropic glutamate receptor C-terminal" evidence="14">
    <location>
        <begin position="379"/>
        <end position="545"/>
    </location>
</feature>
<comment type="subcellular location">
    <subcellularLocation>
        <location evidence="1">Cell membrane</location>
        <topology evidence="1">Multi-pass membrane protein</topology>
    </subcellularLocation>
</comment>
<dbReference type="InterPro" id="IPR052192">
    <property type="entry name" value="Insect_Ionotropic_Sensory_Rcpt"/>
</dbReference>
<evidence type="ECO:0000256" key="1">
    <source>
        <dbReference type="ARBA" id="ARBA00004651"/>
    </source>
</evidence>
<keyword evidence="3" id="KW-0813">Transport</keyword>
<dbReference type="AlphaFoldDB" id="A0A834I095"/>
<evidence type="ECO:0000259" key="14">
    <source>
        <dbReference type="Pfam" id="PF00060"/>
    </source>
</evidence>
<evidence type="ECO:0000256" key="4">
    <source>
        <dbReference type="ARBA" id="ARBA00022475"/>
    </source>
</evidence>
<dbReference type="Gene3D" id="1.10.287.70">
    <property type="match status" value="1"/>
</dbReference>
<keyword evidence="6 13" id="KW-1133">Transmembrane helix</keyword>
<feature type="transmembrane region" description="Helical" evidence="13">
    <location>
        <begin position="289"/>
        <end position="309"/>
    </location>
</feature>
<feature type="transmembrane region" description="Helical" evidence="13">
    <location>
        <begin position="412"/>
        <end position="432"/>
    </location>
</feature>
<accession>A0A834I095</accession>
<comment type="similarity">
    <text evidence="2">Belongs to the glutamate-gated ion channel (TC 1.A.10.1) family.</text>
</comment>
<dbReference type="InterPro" id="IPR019594">
    <property type="entry name" value="Glu/Gly-bd"/>
</dbReference>
<dbReference type="Proteomes" id="UP000625711">
    <property type="component" value="Unassembled WGS sequence"/>
</dbReference>
<feature type="transmembrane region" description="Helical" evidence="13">
    <location>
        <begin position="532"/>
        <end position="549"/>
    </location>
</feature>